<protein>
    <submittedName>
        <fullName evidence="6">TlpA family protein disulfide reductase</fullName>
    </submittedName>
</protein>
<dbReference type="InterPro" id="IPR036249">
    <property type="entry name" value="Thioredoxin-like_sf"/>
</dbReference>
<dbReference type="Pfam" id="PF00578">
    <property type="entry name" value="AhpC-TSA"/>
    <property type="match status" value="1"/>
</dbReference>
<dbReference type="EMBL" id="JAHLFW010000032">
    <property type="protein sequence ID" value="MBU3837313.1"/>
    <property type="molecule type" value="Genomic_DNA"/>
</dbReference>
<comment type="subcellular location">
    <subcellularLocation>
        <location evidence="1">Cell envelope</location>
    </subcellularLocation>
</comment>
<dbReference type="PROSITE" id="PS51352">
    <property type="entry name" value="THIOREDOXIN_2"/>
    <property type="match status" value="1"/>
</dbReference>
<name>A0A948WYF5_9BACT</name>
<dbReference type="InterPro" id="IPR013766">
    <property type="entry name" value="Thioredoxin_domain"/>
</dbReference>
<comment type="caution">
    <text evidence="6">The sequence shown here is derived from an EMBL/GenBank/DDBJ whole genome shotgun (WGS) entry which is preliminary data.</text>
</comment>
<evidence type="ECO:0000259" key="5">
    <source>
        <dbReference type="PROSITE" id="PS51352"/>
    </source>
</evidence>
<accession>A0A948WYF5</accession>
<dbReference type="GO" id="GO:0017004">
    <property type="term" value="P:cytochrome complex assembly"/>
    <property type="evidence" value="ECO:0007669"/>
    <property type="project" value="UniProtKB-KW"/>
</dbReference>
<dbReference type="InterPro" id="IPR050553">
    <property type="entry name" value="Thioredoxin_ResA/DsbE_sf"/>
</dbReference>
<reference evidence="6" key="1">
    <citation type="journal article" date="2021" name="PeerJ">
        <title>Extensive microbial diversity within the chicken gut microbiome revealed by metagenomics and culture.</title>
        <authorList>
            <person name="Gilroy R."/>
            <person name="Ravi A."/>
            <person name="Getino M."/>
            <person name="Pursley I."/>
            <person name="Horton D.L."/>
            <person name="Alikhan N.F."/>
            <person name="Baker D."/>
            <person name="Gharbi K."/>
            <person name="Hall N."/>
            <person name="Watson M."/>
            <person name="Adriaenssens E.M."/>
            <person name="Foster-Nyarko E."/>
            <person name="Jarju S."/>
            <person name="Secka A."/>
            <person name="Antonio M."/>
            <person name="Oren A."/>
            <person name="Chaudhuri R.R."/>
            <person name="La Ragione R."/>
            <person name="Hildebrand F."/>
            <person name="Pallen M.J."/>
        </authorList>
    </citation>
    <scope>NUCLEOTIDE SEQUENCE</scope>
    <source>
        <strain evidence="6">G4-2901</strain>
    </source>
</reference>
<evidence type="ECO:0000256" key="2">
    <source>
        <dbReference type="ARBA" id="ARBA00022748"/>
    </source>
</evidence>
<keyword evidence="4" id="KW-0676">Redox-active center</keyword>
<dbReference type="CDD" id="cd02966">
    <property type="entry name" value="TlpA_like_family"/>
    <property type="match status" value="1"/>
</dbReference>
<dbReference type="InterPro" id="IPR000866">
    <property type="entry name" value="AhpC/TSA"/>
</dbReference>
<reference evidence="6" key="2">
    <citation type="submission" date="2021-04" db="EMBL/GenBank/DDBJ databases">
        <authorList>
            <person name="Gilroy R."/>
        </authorList>
    </citation>
    <scope>NUCLEOTIDE SEQUENCE</scope>
    <source>
        <strain evidence="6">G4-2901</strain>
    </source>
</reference>
<evidence type="ECO:0000256" key="4">
    <source>
        <dbReference type="ARBA" id="ARBA00023284"/>
    </source>
</evidence>
<dbReference type="GO" id="GO:0030313">
    <property type="term" value="C:cell envelope"/>
    <property type="evidence" value="ECO:0007669"/>
    <property type="project" value="UniProtKB-SubCell"/>
</dbReference>
<dbReference type="SUPFAM" id="SSF52833">
    <property type="entry name" value="Thioredoxin-like"/>
    <property type="match status" value="1"/>
</dbReference>
<organism evidence="6 7">
    <name type="scientific">Candidatus Phocaeicola faecigallinarum</name>
    <dbReference type="NCBI Taxonomy" id="2838732"/>
    <lineage>
        <taxon>Bacteria</taxon>
        <taxon>Pseudomonadati</taxon>
        <taxon>Bacteroidota</taxon>
        <taxon>Bacteroidia</taxon>
        <taxon>Bacteroidales</taxon>
        <taxon>Bacteroidaceae</taxon>
        <taxon>Phocaeicola</taxon>
    </lineage>
</organism>
<evidence type="ECO:0000313" key="6">
    <source>
        <dbReference type="EMBL" id="MBU3837313.1"/>
    </source>
</evidence>
<dbReference type="Proteomes" id="UP000783796">
    <property type="component" value="Unassembled WGS sequence"/>
</dbReference>
<proteinExistence type="predicted"/>
<dbReference type="PANTHER" id="PTHR42852:SF6">
    <property type="entry name" value="THIOL:DISULFIDE INTERCHANGE PROTEIN DSBE"/>
    <property type="match status" value="1"/>
</dbReference>
<evidence type="ECO:0000256" key="3">
    <source>
        <dbReference type="ARBA" id="ARBA00023157"/>
    </source>
</evidence>
<gene>
    <name evidence="6" type="ORF">H9777_03135</name>
</gene>
<feature type="domain" description="Thioredoxin" evidence="5">
    <location>
        <begin position="259"/>
        <end position="397"/>
    </location>
</feature>
<dbReference type="Gene3D" id="3.40.30.10">
    <property type="entry name" value="Glutaredoxin"/>
    <property type="match status" value="1"/>
</dbReference>
<evidence type="ECO:0000313" key="7">
    <source>
        <dbReference type="Proteomes" id="UP000783796"/>
    </source>
</evidence>
<evidence type="ECO:0000256" key="1">
    <source>
        <dbReference type="ARBA" id="ARBA00004196"/>
    </source>
</evidence>
<keyword evidence="2" id="KW-0201">Cytochrome c-type biogenesis</keyword>
<dbReference type="AlphaFoldDB" id="A0A948WYF5"/>
<keyword evidence="3" id="KW-1015">Disulfide bond</keyword>
<dbReference type="PROSITE" id="PS51257">
    <property type="entry name" value="PROKAR_LIPOPROTEIN"/>
    <property type="match status" value="1"/>
</dbReference>
<dbReference type="PANTHER" id="PTHR42852">
    <property type="entry name" value="THIOL:DISULFIDE INTERCHANGE PROTEIN DSBE"/>
    <property type="match status" value="1"/>
</dbReference>
<sequence length="397" mass="45739">MRTTLFILSSIILGFTTGGCNGNNQKVPEGEFLIEGYIENIPDSTIVTLCKAEDRRFSAKIVSDTIIGGKFILRDTLTSKEPQQLELMTIYKESFSVRVLPLWITSGAEIKIQGEGMLCPFWEVESNVPEQKYESEFTKIGMPEMVEALNNEMIVYELFRKDISDISIRNQIDSIRNNHVFPLEDKARLRELEYMKTAPVTKVWLEKYYYQVLHLFTNKNPEYSHKDLVYSLYGRLTEEDKNSRVGREIAAYMKMTETVKTGENMVDGILYDTEGNKRSLSEFKGKYILLDFWSIGCQPCMASIPEMEEVGRIYKEKLETVSIGSNTEDRWKKFIKENNMTGNQWNELRSVNDGLAAAYGVKGVPHYVLISPECKVIDIWTGYRKGIIKEKIEKFVK</sequence>